<evidence type="ECO:0000256" key="2">
    <source>
        <dbReference type="ARBA" id="ARBA00022722"/>
    </source>
</evidence>
<dbReference type="InterPro" id="IPR052892">
    <property type="entry name" value="NA-targeting_endonuclease"/>
</dbReference>
<dbReference type="KEGG" id="sapp:SAC06_03330"/>
<dbReference type="InterPro" id="IPR041383">
    <property type="entry name" value="RuvC_III"/>
</dbReference>
<dbReference type="InterPro" id="IPR033114">
    <property type="entry name" value="HNH_CAS9"/>
</dbReference>
<evidence type="ECO:0000256" key="7">
    <source>
        <dbReference type="ARBA" id="ARBA00022884"/>
    </source>
</evidence>
<dbReference type="Gene3D" id="3.30.70.3520">
    <property type="match status" value="1"/>
</dbReference>
<dbReference type="Pfam" id="PF18541">
    <property type="entry name" value="RuvC_III"/>
    <property type="match status" value="1"/>
</dbReference>
<gene>
    <name evidence="15" type="ORF">SAC06_03330</name>
</gene>
<comment type="subunit">
    <text evidence="11">Monomer. Binds crRNA and tracrRNA.</text>
</comment>
<dbReference type="Pfam" id="PF01844">
    <property type="entry name" value="HNH"/>
    <property type="match status" value="1"/>
</dbReference>
<dbReference type="GO" id="GO:0004519">
    <property type="term" value="F:endonuclease activity"/>
    <property type="evidence" value="ECO:0007669"/>
    <property type="project" value="UniProtKB-UniRule"/>
</dbReference>
<dbReference type="InterPro" id="IPR003615">
    <property type="entry name" value="HNH_nuc"/>
</dbReference>
<dbReference type="PROSITE" id="PS51749">
    <property type="entry name" value="HNH_CAS9"/>
    <property type="match status" value="1"/>
</dbReference>
<dbReference type="InterPro" id="IPR041217">
    <property type="entry name" value="Cas9_C"/>
</dbReference>
<dbReference type="InterPro" id="IPR040796">
    <property type="entry name" value="Cas9_b_hairpin"/>
</dbReference>
<organism evidence="15">
    <name type="scientific">Scrofimicrobium appendicitidis</name>
    <dbReference type="NCBI Taxonomy" id="3079930"/>
    <lineage>
        <taxon>Bacteria</taxon>
        <taxon>Bacillati</taxon>
        <taxon>Actinomycetota</taxon>
        <taxon>Actinomycetes</taxon>
        <taxon>Actinomycetales</taxon>
        <taxon>Actinomycetaceae</taxon>
        <taxon>Scrofimicrobium</taxon>
    </lineage>
</organism>
<dbReference type="InterPro" id="IPR028629">
    <property type="entry name" value="Cas9"/>
</dbReference>
<dbReference type="EMBL" id="CP138335">
    <property type="protein sequence ID" value="XBW08605.1"/>
    <property type="molecule type" value="Genomic_DNA"/>
</dbReference>
<evidence type="ECO:0000256" key="3">
    <source>
        <dbReference type="ARBA" id="ARBA00022723"/>
    </source>
</evidence>
<dbReference type="PANTHER" id="PTHR33877">
    <property type="entry name" value="SLL1193 PROTEIN"/>
    <property type="match status" value="1"/>
</dbReference>
<dbReference type="AlphaFoldDB" id="A0AAU7V9A4"/>
<keyword evidence="10" id="KW-0464">Manganese</keyword>
<keyword evidence="7" id="KW-0694">RNA-binding</keyword>
<evidence type="ECO:0000256" key="1">
    <source>
        <dbReference type="ARBA" id="ARBA00001946"/>
    </source>
</evidence>
<keyword evidence="9 12" id="KW-0238">DNA-binding</keyword>
<dbReference type="Gene3D" id="1.10.30.50">
    <property type="match status" value="1"/>
</dbReference>
<keyword evidence="4 12" id="KW-0255">Endonuclease</keyword>
<dbReference type="GO" id="GO:0008270">
    <property type="term" value="F:zinc ion binding"/>
    <property type="evidence" value="ECO:0007669"/>
    <property type="project" value="InterPro"/>
</dbReference>
<evidence type="ECO:0000259" key="14">
    <source>
        <dbReference type="PROSITE" id="PS51749"/>
    </source>
</evidence>
<evidence type="ECO:0000256" key="4">
    <source>
        <dbReference type="ARBA" id="ARBA00022759"/>
    </source>
</evidence>
<dbReference type="Pfam" id="PF17893">
    <property type="entry name" value="Cas9_b_hairpin"/>
    <property type="match status" value="1"/>
</dbReference>
<evidence type="ECO:0000256" key="8">
    <source>
        <dbReference type="ARBA" id="ARBA00023118"/>
    </source>
</evidence>
<keyword evidence="8" id="KW-0051">Antiviral defense</keyword>
<feature type="domain" description="HNH Cas9-type" evidence="14">
    <location>
        <begin position="522"/>
        <end position="679"/>
    </location>
</feature>
<evidence type="ECO:0000256" key="10">
    <source>
        <dbReference type="ARBA" id="ARBA00023211"/>
    </source>
</evidence>
<comment type="cofactor">
    <cofactor evidence="1">
        <name>Mg(2+)</name>
        <dbReference type="ChEBI" id="CHEBI:18420"/>
    </cofactor>
</comment>
<keyword evidence="5 12" id="KW-0378">Hydrolase</keyword>
<proteinExistence type="predicted"/>
<dbReference type="NCBIfam" id="TIGR01865">
    <property type="entry name" value="cas_Csn1"/>
    <property type="match status" value="1"/>
</dbReference>
<dbReference type="InterPro" id="IPR036397">
    <property type="entry name" value="RNaseH_sf"/>
</dbReference>
<evidence type="ECO:0000256" key="9">
    <source>
        <dbReference type="ARBA" id="ARBA00023125"/>
    </source>
</evidence>
<dbReference type="InterPro" id="IPR041225">
    <property type="entry name" value="Cas9_Topo"/>
</dbReference>
<protein>
    <submittedName>
        <fullName evidence="15">HNH endonuclease</fullName>
    </submittedName>
</protein>
<evidence type="ECO:0000256" key="12">
    <source>
        <dbReference type="PROSITE-ProRule" id="PRU01085"/>
    </source>
</evidence>
<dbReference type="Pfam" id="PF18470">
    <property type="entry name" value="Cas9_a"/>
    <property type="match status" value="1"/>
</dbReference>
<evidence type="ECO:0000256" key="11">
    <source>
        <dbReference type="ARBA" id="ARBA00046380"/>
    </source>
</evidence>
<evidence type="ECO:0000256" key="5">
    <source>
        <dbReference type="ARBA" id="ARBA00022801"/>
    </source>
</evidence>
<feature type="region of interest" description="Disordered" evidence="13">
    <location>
        <begin position="341"/>
        <end position="360"/>
    </location>
</feature>
<evidence type="ECO:0000313" key="15">
    <source>
        <dbReference type="EMBL" id="XBW08605.1"/>
    </source>
</evidence>
<dbReference type="RefSeq" id="WP_350258805.1">
    <property type="nucleotide sequence ID" value="NZ_CP138335.1"/>
</dbReference>
<dbReference type="InterPro" id="IPR040619">
    <property type="entry name" value="Cas9_alpha-helical_lobe"/>
</dbReference>
<evidence type="ECO:0000256" key="6">
    <source>
        <dbReference type="ARBA" id="ARBA00022842"/>
    </source>
</evidence>
<dbReference type="Gene3D" id="3.30.420.10">
    <property type="entry name" value="Ribonuclease H-like superfamily/Ribonuclease H"/>
    <property type="match status" value="3"/>
</dbReference>
<keyword evidence="3" id="KW-0479">Metal-binding</keyword>
<dbReference type="Pfam" id="PF17894">
    <property type="entry name" value="Cas9_Topo"/>
    <property type="match status" value="1"/>
</dbReference>
<sequence>MIEQDIENQFRYRVGIDVGLNSTGFCAVQMDDAGYPIKLLNSVVFVHDAGVDPGSQKSATTRLAVAGVKRRTRRMFRRRKNRLRDLDNWIVSQGWPLVNLEDEKDPYLPWLIRAELAQHPVDNPIELGRNLSIALRHMARHRGWRNPYAQVRTLYHQVDPSPQMVAFRERVGTLTGRETYDDETPAELVVKLQLNPLIKLRGPEGLLGGKLMQSDNANELRQIARTQGLSDDLVREMIDHVFQAQSPKGSALGRVGKDALPGQEHLLRATKASEAFQEFRIVTVVANLRVVDPGQGERRLTTDEQSSIIRYLMREVPVGERITWADVSAVIGIDRKHLKGTAAMGPDGERPSSFPPTNTTDMRIRQCKVKPIVNWWQSADSLSRSALINELANSGYEPESEEVLDEINSLIQTLSDVDIEKLSGLALPAGRGAYSEDSMRRLSAYMLETGADLTEARMAVFGVSSDWVPPADPIDMPVGNPAVDRVTKQVARWLRAVEQKWGTPESVNIEHVRNALGSVAAARKLDYENNRRYKRNLEIYDQMIEDMGNIGKGRRSDLNRYLAIQRQNSQCVYCGSPIGYTDAEMDHIVPRKGVGSTNTRNNLVATCRRCNHAKGKLPFAVWAAKASIPGVSVDEAIARVKHWNADAGMTAKDKKRFTSEVIARLTKTEEDPDIDNRSIESVAWMANELHLRIKHHYKNTGGETSVAVYQGLITAEARKASGFEGRVNLIGGRGKTRLDRRHHAMDALTIALVNPSIAKTLAERINLRNSERAVRSAETWKSFDGSSPAARAKYAHWLDEMMIASELFNLALSEDQIPIIQPLRLRLGNSAAHEDTIRPLVHKVLSGEFTAAEVDRASTPALWCALTRLADFDPKDGLPADPERSIVVNGRRFGPLDTIGIFGVKAASIAVRGGSAELGSAIHHARIYRVPGKSKPIYGMVRVYTVDLLKHQHEDLFSVELPPQSVSMRWTEKRIRDAIRNGTAEYINWITIGDELELDMSSFKTGQVGQFLEVFPEVSRWSIDGYYTESRLRLRPIALSAEGLANLDIGRIDEALLDSVTKILDRPGWSPAVSIVFHDAEAKVIRRTTLGAPRLIPDSGLPTGWTAER</sequence>
<reference evidence="15" key="1">
    <citation type="submission" date="2023-11" db="EMBL/GenBank/DDBJ databases">
        <title>Scrofimicrobium hongkongense sp. nov., isolated from a patient with peritonitis.</title>
        <authorList>
            <person name="Lao H.Y."/>
            <person name="Wong A.Y.P."/>
            <person name="Ng T.L."/>
            <person name="Wong R.Y.L."/>
            <person name="Yau M.C.Y."/>
            <person name="Lam J.Y.W."/>
            <person name="Siu G.K.H."/>
        </authorList>
    </citation>
    <scope>NUCLEOTIDE SEQUENCE</scope>
    <source>
        <strain evidence="15">R131</strain>
    </source>
</reference>
<evidence type="ECO:0000256" key="13">
    <source>
        <dbReference type="SAM" id="MobiDB-lite"/>
    </source>
</evidence>
<accession>A0AAU7V9A4</accession>
<dbReference type="GO" id="GO:0003677">
    <property type="term" value="F:DNA binding"/>
    <property type="evidence" value="ECO:0007669"/>
    <property type="project" value="UniProtKB-UniRule"/>
</dbReference>
<dbReference type="GO" id="GO:0003723">
    <property type="term" value="F:RNA binding"/>
    <property type="evidence" value="ECO:0007669"/>
    <property type="project" value="UniProtKB-UniRule"/>
</dbReference>
<dbReference type="GO" id="GO:0051607">
    <property type="term" value="P:defense response to virus"/>
    <property type="evidence" value="ECO:0007669"/>
    <property type="project" value="UniProtKB-KW"/>
</dbReference>
<dbReference type="GO" id="GO:0016787">
    <property type="term" value="F:hydrolase activity"/>
    <property type="evidence" value="ECO:0007669"/>
    <property type="project" value="UniProtKB-KW"/>
</dbReference>
<dbReference type="Pfam" id="PF18525">
    <property type="entry name" value="Cas9_C"/>
    <property type="match status" value="1"/>
</dbReference>
<dbReference type="PANTHER" id="PTHR33877:SF2">
    <property type="entry name" value="OS07G0170200 PROTEIN"/>
    <property type="match status" value="1"/>
</dbReference>
<dbReference type="SMART" id="SM00507">
    <property type="entry name" value="HNHc"/>
    <property type="match status" value="1"/>
</dbReference>
<name>A0AAU7V9A4_9ACTO</name>
<keyword evidence="2 12" id="KW-0540">Nuclease</keyword>
<dbReference type="InterPro" id="IPR002711">
    <property type="entry name" value="HNH"/>
</dbReference>
<keyword evidence="6" id="KW-0460">Magnesium</keyword>